<reference evidence="4" key="1">
    <citation type="submission" date="2021-05" db="EMBL/GenBank/DDBJ databases">
        <title>Genome of Sphingobium sp. strain.</title>
        <authorList>
            <person name="Fan R."/>
        </authorList>
    </citation>
    <scope>NUCLEOTIDE SEQUENCE</scope>
    <source>
        <strain evidence="4">H33</strain>
    </source>
</reference>
<name>A0A9X1IRE0_9SPHN</name>
<dbReference type="PANTHER" id="PTHR30373">
    <property type="entry name" value="UPF0603 PROTEIN YGCG"/>
    <property type="match status" value="1"/>
</dbReference>
<dbReference type="AlphaFoldDB" id="A0A9X1IRE0"/>
<keyword evidence="2" id="KW-0732">Signal</keyword>
<dbReference type="InterPro" id="IPR007621">
    <property type="entry name" value="TPM_dom"/>
</dbReference>
<protein>
    <submittedName>
        <fullName evidence="4">TPM domain-containing protein</fullName>
    </submittedName>
</protein>
<evidence type="ECO:0000313" key="4">
    <source>
        <dbReference type="EMBL" id="MBT2187140.1"/>
    </source>
</evidence>
<keyword evidence="1" id="KW-0812">Transmembrane</keyword>
<keyword evidence="1" id="KW-0472">Membrane</keyword>
<dbReference type="Gene3D" id="3.10.310.50">
    <property type="match status" value="1"/>
</dbReference>
<feature type="domain" description="TPM" evidence="3">
    <location>
        <begin position="37"/>
        <end position="160"/>
    </location>
</feature>
<dbReference type="PANTHER" id="PTHR30373:SF2">
    <property type="entry name" value="UPF0603 PROTEIN YGCG"/>
    <property type="match status" value="1"/>
</dbReference>
<evidence type="ECO:0000256" key="1">
    <source>
        <dbReference type="SAM" id="Phobius"/>
    </source>
</evidence>
<dbReference type="Proteomes" id="UP001138757">
    <property type="component" value="Unassembled WGS sequence"/>
</dbReference>
<gene>
    <name evidence="4" type="ORF">KK488_09310</name>
</gene>
<evidence type="ECO:0000256" key="2">
    <source>
        <dbReference type="SAM" id="SignalP"/>
    </source>
</evidence>
<dbReference type="EMBL" id="JAHGAW010000005">
    <property type="protein sequence ID" value="MBT2187140.1"/>
    <property type="molecule type" value="Genomic_DNA"/>
</dbReference>
<comment type="caution">
    <text evidence="4">The sequence shown here is derived from an EMBL/GenBank/DDBJ whole genome shotgun (WGS) entry which is preliminary data.</text>
</comment>
<keyword evidence="5" id="KW-1185">Reference proteome</keyword>
<feature type="chain" id="PRO_5040732743" evidence="2">
    <location>
        <begin position="28"/>
        <end position="277"/>
    </location>
</feature>
<evidence type="ECO:0000313" key="5">
    <source>
        <dbReference type="Proteomes" id="UP001138757"/>
    </source>
</evidence>
<evidence type="ECO:0000259" key="3">
    <source>
        <dbReference type="Pfam" id="PF04536"/>
    </source>
</evidence>
<dbReference type="RefSeq" id="WP_214622884.1">
    <property type="nucleotide sequence ID" value="NZ_JAHGAW010000005.1"/>
</dbReference>
<feature type="signal peptide" evidence="2">
    <location>
        <begin position="1"/>
        <end position="27"/>
    </location>
</feature>
<keyword evidence="1" id="KW-1133">Transmembrane helix</keyword>
<accession>A0A9X1IRE0</accession>
<feature type="transmembrane region" description="Helical" evidence="1">
    <location>
        <begin position="187"/>
        <end position="206"/>
    </location>
</feature>
<dbReference type="Pfam" id="PF04536">
    <property type="entry name" value="TPM_phosphatase"/>
    <property type="match status" value="1"/>
</dbReference>
<sequence length="277" mass="28867">MTTALRRTCLILLATLLLALRPDAALAQTFPALTGRVVDNANLLDPATEQAISQKSEELERTTGRQLVVATVPSLDGYDVSDYGYRLGRAWGLGEKDKNNGVLLLIAPNERRLTIQVGYGLEPVFTDALSGRIIRDIITPMFKAGDFPGGISAGVDEIVRIIQLPPDQQRKLAADAGQQHRTGGNNGFGAILVVFFVMFFVVLPLLRGARGGRRYRGGISPVVVWGAGEVLRSIFDNDDRHGGGGWGGGGGFGGGGGGGGFSGGGGSFGGGGASGGW</sequence>
<organism evidence="4 5">
    <name type="scientific">Sphingobium nicotianae</name>
    <dbReference type="NCBI Taxonomy" id="2782607"/>
    <lineage>
        <taxon>Bacteria</taxon>
        <taxon>Pseudomonadati</taxon>
        <taxon>Pseudomonadota</taxon>
        <taxon>Alphaproteobacteria</taxon>
        <taxon>Sphingomonadales</taxon>
        <taxon>Sphingomonadaceae</taxon>
        <taxon>Sphingobium</taxon>
    </lineage>
</organism>
<proteinExistence type="predicted"/>